<proteinExistence type="predicted"/>
<accession>A0ABV9QNB3</accession>
<dbReference type="RefSeq" id="WP_379788729.1">
    <property type="nucleotide sequence ID" value="NZ_JBHSHL010000038.1"/>
</dbReference>
<gene>
    <name evidence="1" type="ORF">ACFO4R_08830</name>
</gene>
<reference evidence="2" key="1">
    <citation type="journal article" date="2019" name="Int. J. Syst. Evol. Microbiol.">
        <title>The Global Catalogue of Microorganisms (GCM) 10K type strain sequencing project: providing services to taxonomists for standard genome sequencing and annotation.</title>
        <authorList>
            <consortium name="The Broad Institute Genomics Platform"/>
            <consortium name="The Broad Institute Genome Sequencing Center for Infectious Disease"/>
            <person name="Wu L."/>
            <person name="Ma J."/>
        </authorList>
    </citation>
    <scope>NUCLEOTIDE SEQUENCE [LARGE SCALE GENOMIC DNA]</scope>
    <source>
        <strain evidence="2">CCUG 46385</strain>
    </source>
</reference>
<evidence type="ECO:0000313" key="2">
    <source>
        <dbReference type="Proteomes" id="UP001595916"/>
    </source>
</evidence>
<organism evidence="1 2">
    <name type="scientific">Filifactor villosus</name>
    <dbReference type="NCBI Taxonomy" id="29374"/>
    <lineage>
        <taxon>Bacteria</taxon>
        <taxon>Bacillati</taxon>
        <taxon>Bacillota</taxon>
        <taxon>Clostridia</taxon>
        <taxon>Peptostreptococcales</taxon>
        <taxon>Filifactoraceae</taxon>
        <taxon>Filifactor</taxon>
    </lineage>
</organism>
<dbReference type="Proteomes" id="UP001595916">
    <property type="component" value="Unassembled WGS sequence"/>
</dbReference>
<protein>
    <submittedName>
        <fullName evidence="1">Uncharacterized protein</fullName>
    </submittedName>
</protein>
<dbReference type="EMBL" id="JBHSHL010000038">
    <property type="protein sequence ID" value="MFC4805186.1"/>
    <property type="molecule type" value="Genomic_DNA"/>
</dbReference>
<evidence type="ECO:0000313" key="1">
    <source>
        <dbReference type="EMBL" id="MFC4805186.1"/>
    </source>
</evidence>
<name>A0ABV9QNB3_9FIRM</name>
<comment type="caution">
    <text evidence="1">The sequence shown here is derived from an EMBL/GenBank/DDBJ whole genome shotgun (WGS) entry which is preliminary data.</text>
</comment>
<sequence>MNDKVKELWGRRKKMLPNFNCILYPDGTVTVLNFFKIYDSNVKTYHVVISPLCDTTLDSVLKYHDNSWVLIDEWHRISNDSGIFLSGEGAFGSDGFVAHTDFDGELKWAIFFNQSNPIKELNIHNDYLVGLSEHENAKIEINLKQLTDITFTYMENHKMTFM</sequence>
<keyword evidence="2" id="KW-1185">Reference proteome</keyword>